<dbReference type="EMBL" id="JACAOA010000009">
    <property type="protein sequence ID" value="MBA5729065.1"/>
    <property type="molecule type" value="Genomic_DNA"/>
</dbReference>
<keyword evidence="2" id="KW-1185">Reference proteome</keyword>
<protein>
    <submittedName>
        <fullName evidence="1">Uncharacterized protein</fullName>
    </submittedName>
</protein>
<sequence>MKKNKELVYLEIECRKCGVRETKTKVILRAAYHIRILYFDYPQMLTPRNIYDFMVGMMGITSIKKIMNKHYDKVGGINKYYYKRYL</sequence>
<accession>A0A839A649</accession>
<reference evidence="1 2" key="1">
    <citation type="submission" date="2020-06" db="EMBL/GenBank/DDBJ databases">
        <title>Reclassification of Facklamia ignava, Facklamia soureckii and Facklami tabacinasalis as Falseniella iganva gen. nov., comb. nov., Hutsoniella ignava gen. nov., comb. nov., and Ruoffia tabacinasalis gen. nov., comb. nov and description of Ruoffia haltotolerans sp. nov., isolated from hypersaline Inland Sea of Qatar.</title>
        <authorList>
            <person name="Fotedar R."/>
            <person name="Sankaranarayanan K."/>
            <person name="Lawson P."/>
            <person name="Caldwell M."/>
            <person name="Zeyara A."/>
            <person name="Al Malki A."/>
            <person name="Ali M."/>
        </authorList>
    </citation>
    <scope>NUCLEOTIDE SEQUENCE [LARGE SCALE GENOMIC DNA]</scope>
    <source>
        <strain evidence="1 2">INB8</strain>
    </source>
</reference>
<evidence type="ECO:0000313" key="1">
    <source>
        <dbReference type="EMBL" id="MBA5729065.1"/>
    </source>
</evidence>
<organism evidence="1 2">
    <name type="scientific">Ruoffia halotolerans</name>
    <dbReference type="NCBI Taxonomy" id="2748684"/>
    <lineage>
        <taxon>Bacteria</taxon>
        <taxon>Bacillati</taxon>
        <taxon>Bacillota</taxon>
        <taxon>Bacilli</taxon>
        <taxon>Lactobacillales</taxon>
        <taxon>Aerococcaceae</taxon>
        <taxon>Ruoffia</taxon>
    </lineage>
</organism>
<gene>
    <name evidence="1" type="ORF">HW423_04620</name>
</gene>
<dbReference type="RefSeq" id="WP_218930775.1">
    <property type="nucleotide sequence ID" value="NZ_JACAOA010000009.1"/>
</dbReference>
<name>A0A839A649_9LACT</name>
<comment type="caution">
    <text evidence="1">The sequence shown here is derived from an EMBL/GenBank/DDBJ whole genome shotgun (WGS) entry which is preliminary data.</text>
</comment>
<dbReference type="AlphaFoldDB" id="A0A839A649"/>
<evidence type="ECO:0000313" key="2">
    <source>
        <dbReference type="Proteomes" id="UP000571018"/>
    </source>
</evidence>
<dbReference type="Proteomes" id="UP000571018">
    <property type="component" value="Unassembled WGS sequence"/>
</dbReference>
<proteinExistence type="predicted"/>